<proteinExistence type="inferred from homology"/>
<dbReference type="InterPro" id="IPR037069">
    <property type="entry name" value="AcylCoA_DH/ox_N_sf"/>
</dbReference>
<dbReference type="RefSeq" id="WP_201683870.1">
    <property type="nucleotide sequence ID" value="NZ_JAEQNA010000003.1"/>
</dbReference>
<dbReference type="SUPFAM" id="SSF56645">
    <property type="entry name" value="Acyl-CoA dehydrogenase NM domain-like"/>
    <property type="match status" value="2"/>
</dbReference>
<dbReference type="InterPro" id="IPR046373">
    <property type="entry name" value="Acyl-CoA_Oxase/DH_mid-dom_sf"/>
</dbReference>
<dbReference type="InterPro" id="IPR009100">
    <property type="entry name" value="AcylCoA_DH/oxidase_NM_dom_sf"/>
</dbReference>
<evidence type="ECO:0000256" key="4">
    <source>
        <dbReference type="ARBA" id="ARBA00022827"/>
    </source>
</evidence>
<dbReference type="InterPro" id="IPR013786">
    <property type="entry name" value="AcylCoA_DH/ox_N"/>
</dbReference>
<feature type="domain" description="Acyl-CoA dehydrogenase/oxidase C-terminal" evidence="6">
    <location>
        <begin position="612"/>
        <end position="762"/>
    </location>
</feature>
<evidence type="ECO:0000256" key="3">
    <source>
        <dbReference type="ARBA" id="ARBA00022630"/>
    </source>
</evidence>
<feature type="domain" description="Acyl-CoA dehydrogenase/oxidase N-terminal" evidence="8">
    <location>
        <begin position="7"/>
        <end position="116"/>
    </location>
</feature>
<evidence type="ECO:0000256" key="2">
    <source>
        <dbReference type="ARBA" id="ARBA00009347"/>
    </source>
</evidence>
<dbReference type="Proteomes" id="UP000613011">
    <property type="component" value="Unassembled WGS sequence"/>
</dbReference>
<dbReference type="Gene3D" id="2.40.110.10">
    <property type="entry name" value="Butyryl-CoA Dehydrogenase, subunit A, domain 2"/>
    <property type="match status" value="2"/>
</dbReference>
<dbReference type="GO" id="GO:0016627">
    <property type="term" value="F:oxidoreductase activity, acting on the CH-CH group of donors"/>
    <property type="evidence" value="ECO:0007669"/>
    <property type="project" value="InterPro"/>
</dbReference>
<dbReference type="GO" id="GO:0005886">
    <property type="term" value="C:plasma membrane"/>
    <property type="evidence" value="ECO:0007669"/>
    <property type="project" value="TreeGrafter"/>
</dbReference>
<evidence type="ECO:0000259" key="7">
    <source>
        <dbReference type="Pfam" id="PF02770"/>
    </source>
</evidence>
<dbReference type="InterPro" id="IPR009075">
    <property type="entry name" value="AcylCo_DH/oxidase_C"/>
</dbReference>
<protein>
    <submittedName>
        <fullName evidence="9">Acyl-CoA dehydrogenase</fullName>
    </submittedName>
</protein>
<dbReference type="EMBL" id="JAEQNA010000003">
    <property type="protein sequence ID" value="MBL0420793.1"/>
    <property type="molecule type" value="Genomic_DNA"/>
</dbReference>
<dbReference type="Gene3D" id="1.10.540.10">
    <property type="entry name" value="Acyl-CoA dehydrogenase/oxidase, N-terminal domain"/>
    <property type="match status" value="2"/>
</dbReference>
<evidence type="ECO:0000313" key="9">
    <source>
        <dbReference type="EMBL" id="MBL0420793.1"/>
    </source>
</evidence>
<keyword evidence="4" id="KW-0274">FAD</keyword>
<gene>
    <name evidence="9" type="ORF">JI739_10595</name>
</gene>
<dbReference type="PANTHER" id="PTHR43292">
    <property type="entry name" value="ACYL-COA DEHYDROGENASE"/>
    <property type="match status" value="1"/>
</dbReference>
<sequence>MGDLESIRMFRDSAAAFLGATDQRQRVRALEDGGGGLDRATWHQLAGLGWLSVLVPQDAGGLGLGMAEAAVIAEEAGRHLLPEPLVDAGVHPVALLARLPASSLRQELLDAIQSGEIVAGVSWQECAGELEPGCGMACASRHGEGDGAAVTGHKRFVRPGGADGWIVAASLDDEPALFWVPAQTPGLSTRHEAGVDGSAITTLFLDNAAGRLLAVGEAALSALKQAEDLARIAQGAELVGIARRSLEITRDHLCTRVQFGKPIGSFQALQHRLVDGLIQVELATAVLREGLLSLDPDNLAATASRIKARCAHAAVEMTRMAIQLHGAIGTTNEYDIGLYFKRAMTLASRSGHAASHRRRWQQHAAQAAARAPAAAVRGDVDLSPEQDWERMPEPQFRELVRALFARHYPAERRHMPYRQTWAQSRGWYLTLSRLGWLAPAWPRQYGGMGLPADKLIAYIEESEAWGVARPPDQGLVMIGPILMRFGTEEQRQRFLPKVLAGEHVWTQGYSEPDAGSDLAAVRTEAVLEGDHFIVNGQKTWTTWGADGTHMFMLVRTDKTVKKQAGISFLLVDLKTPGITVRPIRNIAAEREFCEVFFDNVRVPLANLVGELNQGWTVAKALLGFERLFTGSPKHSQHTLHQLEKLARQRGLLEDPAFVARLAELQLDTADLAAAYAGFAAMAKRGEPIPATISMLKIWSTETYERLALLLIESAQDYGAMRDHCHTDEIDLHVVAPLFNALGAKIFAGSNEIQRNILAKAVLELPS</sequence>
<dbReference type="Gene3D" id="1.20.140.10">
    <property type="entry name" value="Butyryl-CoA Dehydrogenase, subunit A, domain 3"/>
    <property type="match status" value="2"/>
</dbReference>
<dbReference type="InterPro" id="IPR006091">
    <property type="entry name" value="Acyl-CoA_Oxase/DH_mid-dom"/>
</dbReference>
<dbReference type="InterPro" id="IPR052161">
    <property type="entry name" value="Mycobact_Acyl-CoA_DH"/>
</dbReference>
<keyword evidence="5" id="KW-0560">Oxidoreductase</keyword>
<dbReference type="Pfam" id="PF02770">
    <property type="entry name" value="Acyl-CoA_dh_M"/>
    <property type="match status" value="1"/>
</dbReference>
<evidence type="ECO:0000313" key="10">
    <source>
        <dbReference type="Proteomes" id="UP000613011"/>
    </source>
</evidence>
<comment type="caution">
    <text evidence="9">The sequence shown here is derived from an EMBL/GenBank/DDBJ whole genome shotgun (WGS) entry which is preliminary data.</text>
</comment>
<comment type="cofactor">
    <cofactor evidence="1">
        <name>FAD</name>
        <dbReference type="ChEBI" id="CHEBI:57692"/>
    </cofactor>
</comment>
<dbReference type="CDD" id="cd00567">
    <property type="entry name" value="ACAD"/>
    <property type="match status" value="1"/>
</dbReference>
<reference evidence="9" key="1">
    <citation type="submission" date="2021-01" db="EMBL/GenBank/DDBJ databases">
        <title>Ramlibacter sp. strain AW1 16S ribosomal RNA gene Genome sequencing and assembly.</title>
        <authorList>
            <person name="Kang M."/>
        </authorList>
    </citation>
    <scope>NUCLEOTIDE SEQUENCE</scope>
    <source>
        <strain evidence="9">AW1</strain>
    </source>
</reference>
<organism evidence="9 10">
    <name type="scientific">Ramlibacter aurantiacus</name>
    <dbReference type="NCBI Taxonomy" id="2801330"/>
    <lineage>
        <taxon>Bacteria</taxon>
        <taxon>Pseudomonadati</taxon>
        <taxon>Pseudomonadota</taxon>
        <taxon>Betaproteobacteria</taxon>
        <taxon>Burkholderiales</taxon>
        <taxon>Comamonadaceae</taxon>
        <taxon>Ramlibacter</taxon>
    </lineage>
</organism>
<dbReference type="GO" id="GO:0050660">
    <property type="term" value="F:flavin adenine dinucleotide binding"/>
    <property type="evidence" value="ECO:0007669"/>
    <property type="project" value="InterPro"/>
</dbReference>
<feature type="domain" description="Acyl-CoA dehydrogenase/oxidase C-terminal" evidence="6">
    <location>
        <begin position="228"/>
        <end position="359"/>
    </location>
</feature>
<keyword evidence="10" id="KW-1185">Reference proteome</keyword>
<dbReference type="PANTHER" id="PTHR43292:SF3">
    <property type="entry name" value="ACYL-COA DEHYDROGENASE FADE29"/>
    <property type="match status" value="1"/>
</dbReference>
<dbReference type="InterPro" id="IPR036250">
    <property type="entry name" value="AcylCo_DH-like_C"/>
</dbReference>
<dbReference type="AlphaFoldDB" id="A0A936ZIE1"/>
<dbReference type="SUPFAM" id="SSF47203">
    <property type="entry name" value="Acyl-CoA dehydrogenase C-terminal domain-like"/>
    <property type="match status" value="2"/>
</dbReference>
<feature type="domain" description="Acyl-CoA oxidase/dehydrogenase middle" evidence="7">
    <location>
        <begin position="508"/>
        <end position="600"/>
    </location>
</feature>
<dbReference type="Pfam" id="PF00441">
    <property type="entry name" value="Acyl-CoA_dh_1"/>
    <property type="match status" value="2"/>
</dbReference>
<dbReference type="Pfam" id="PF02771">
    <property type="entry name" value="Acyl-CoA_dh_N"/>
    <property type="match status" value="2"/>
</dbReference>
<evidence type="ECO:0000259" key="6">
    <source>
        <dbReference type="Pfam" id="PF00441"/>
    </source>
</evidence>
<name>A0A936ZIE1_9BURK</name>
<accession>A0A936ZIE1</accession>
<keyword evidence="3" id="KW-0285">Flavoprotein</keyword>
<evidence type="ECO:0000256" key="1">
    <source>
        <dbReference type="ARBA" id="ARBA00001974"/>
    </source>
</evidence>
<comment type="similarity">
    <text evidence="2">Belongs to the acyl-CoA dehydrogenase family.</text>
</comment>
<evidence type="ECO:0000256" key="5">
    <source>
        <dbReference type="ARBA" id="ARBA00023002"/>
    </source>
</evidence>
<evidence type="ECO:0000259" key="8">
    <source>
        <dbReference type="Pfam" id="PF02771"/>
    </source>
</evidence>
<feature type="domain" description="Acyl-CoA dehydrogenase/oxidase N-terminal" evidence="8">
    <location>
        <begin position="395"/>
        <end position="502"/>
    </location>
</feature>